<evidence type="ECO:0000313" key="6">
    <source>
        <dbReference type="EMBL" id="TCK03667.1"/>
    </source>
</evidence>
<dbReference type="InterPro" id="IPR019734">
    <property type="entry name" value="TPR_rpt"/>
</dbReference>
<evidence type="ECO:0000256" key="2">
    <source>
        <dbReference type="ARBA" id="ARBA00022803"/>
    </source>
</evidence>
<dbReference type="OrthoDB" id="6095133at2"/>
<dbReference type="Proteomes" id="UP000294546">
    <property type="component" value="Unassembled WGS sequence"/>
</dbReference>
<gene>
    <name evidence="6" type="ORF">CLV83_3941</name>
</gene>
<dbReference type="RefSeq" id="WP_132296578.1">
    <property type="nucleotide sequence ID" value="NZ_SMFU01000012.1"/>
</dbReference>
<evidence type="ECO:0000256" key="1">
    <source>
        <dbReference type="ARBA" id="ARBA00022737"/>
    </source>
</evidence>
<feature type="repeat" description="TPR" evidence="3">
    <location>
        <begin position="330"/>
        <end position="363"/>
    </location>
</feature>
<dbReference type="SUPFAM" id="SSF48452">
    <property type="entry name" value="TPR-like"/>
    <property type="match status" value="2"/>
</dbReference>
<keyword evidence="7" id="KW-1185">Reference proteome</keyword>
<dbReference type="AlphaFoldDB" id="A0A4R1G6J5"/>
<protein>
    <submittedName>
        <fullName evidence="6">Tetratricopeptide repeat protein</fullName>
    </submittedName>
</protein>
<reference evidence="6 7" key="1">
    <citation type="submission" date="2019-03" db="EMBL/GenBank/DDBJ databases">
        <title>Genomic Encyclopedia of Archaeal and Bacterial Type Strains, Phase II (KMG-II): from individual species to whole genera.</title>
        <authorList>
            <person name="Goeker M."/>
        </authorList>
    </citation>
    <scope>NUCLEOTIDE SEQUENCE [LARGE SCALE GENOMIC DNA]</scope>
    <source>
        <strain evidence="6 7">DSM 27697</strain>
    </source>
</reference>
<dbReference type="Gene3D" id="1.25.40.10">
    <property type="entry name" value="Tetratricopeptide repeat domain"/>
    <property type="match status" value="2"/>
</dbReference>
<dbReference type="SMART" id="SM00028">
    <property type="entry name" value="TPR"/>
    <property type="match status" value="5"/>
</dbReference>
<feature type="signal peptide" evidence="5">
    <location>
        <begin position="1"/>
        <end position="21"/>
    </location>
</feature>
<proteinExistence type="predicted"/>
<feature type="coiled-coil region" evidence="4">
    <location>
        <begin position="290"/>
        <end position="317"/>
    </location>
</feature>
<feature type="chain" id="PRO_5020377390" evidence="5">
    <location>
        <begin position="22"/>
        <end position="458"/>
    </location>
</feature>
<dbReference type="InterPro" id="IPR011990">
    <property type="entry name" value="TPR-like_helical_dom_sf"/>
</dbReference>
<name>A0A4R1G6J5_9GAMM</name>
<evidence type="ECO:0000313" key="7">
    <source>
        <dbReference type="Proteomes" id="UP000294546"/>
    </source>
</evidence>
<evidence type="ECO:0000256" key="3">
    <source>
        <dbReference type="PROSITE-ProRule" id="PRU00339"/>
    </source>
</evidence>
<keyword evidence="1" id="KW-0677">Repeat</keyword>
<dbReference type="Pfam" id="PF13374">
    <property type="entry name" value="TPR_10"/>
    <property type="match status" value="1"/>
</dbReference>
<organism evidence="6 7">
    <name type="scientific">Marinobacterium mangrovicola</name>
    <dbReference type="NCBI Taxonomy" id="1476959"/>
    <lineage>
        <taxon>Bacteria</taxon>
        <taxon>Pseudomonadati</taxon>
        <taxon>Pseudomonadota</taxon>
        <taxon>Gammaproteobacteria</taxon>
        <taxon>Oceanospirillales</taxon>
        <taxon>Oceanospirillaceae</taxon>
        <taxon>Marinobacterium</taxon>
    </lineage>
</organism>
<dbReference type="PROSITE" id="PS50005">
    <property type="entry name" value="TPR"/>
    <property type="match status" value="1"/>
</dbReference>
<sequence>MMIRTSFFAALLILLCLNADAADNWQPLQQQAQAAYQGGDYAKAESLLQRAIARARRADNGAAFEAASLSLLAYVQMAQGQSDSALETQQRALALNGRARGSDSVAQARLLLNLAGLAESAGQTGKAIDAYRQALAIYRQHPEQMAARLQGALGLSALLQQQGQPEAAIEVARSTLEASAEGDFYDSFQENRRQLNYQLAQLYSAQAAASEALAVLGQQRDRESHTLPKEDIRRAETLERMAQLIEDQLPQQDSVVLRAEAQQIRERSGEPSLAGVINLYVQAQSMLQGGEAKEDEIDKAEQLLQDALARLERLGENGASETAQSQSARAAILGNLGVVSEMRKQRDEALDYFRQSLALMPGPEQHSEQDSEQASGNVDLIQRGNTEGRIGALLYQQKAYSDAEPHFVQSLQLLRRADADTTALETVLNNLITLYDAWGKASEKSRYRKQLRTLRDEN</sequence>
<keyword evidence="4" id="KW-0175">Coiled coil</keyword>
<evidence type="ECO:0000256" key="4">
    <source>
        <dbReference type="SAM" id="Coils"/>
    </source>
</evidence>
<dbReference type="PANTHER" id="PTHR45641">
    <property type="entry name" value="TETRATRICOPEPTIDE REPEAT PROTEIN (AFU_ORTHOLOGUE AFUA_6G03870)"/>
    <property type="match status" value="1"/>
</dbReference>
<dbReference type="EMBL" id="SMFU01000012">
    <property type="protein sequence ID" value="TCK03667.1"/>
    <property type="molecule type" value="Genomic_DNA"/>
</dbReference>
<keyword evidence="2 3" id="KW-0802">TPR repeat</keyword>
<evidence type="ECO:0000256" key="5">
    <source>
        <dbReference type="SAM" id="SignalP"/>
    </source>
</evidence>
<comment type="caution">
    <text evidence="6">The sequence shown here is derived from an EMBL/GenBank/DDBJ whole genome shotgun (WGS) entry which is preliminary data.</text>
</comment>
<dbReference type="Pfam" id="PF13424">
    <property type="entry name" value="TPR_12"/>
    <property type="match status" value="1"/>
</dbReference>
<keyword evidence="5" id="KW-0732">Signal</keyword>
<accession>A0A4R1G6J5</accession>
<dbReference type="PANTHER" id="PTHR45641:SF19">
    <property type="entry name" value="NEPHROCYSTIN-3"/>
    <property type="match status" value="1"/>
</dbReference>